<dbReference type="EMBL" id="WEGI01000009">
    <property type="protein sequence ID" value="MQY28822.1"/>
    <property type="molecule type" value="Genomic_DNA"/>
</dbReference>
<dbReference type="OrthoDB" id="4571426at2"/>
<gene>
    <name evidence="3" type="ORF">NRB56_44070</name>
</gene>
<dbReference type="AlphaFoldDB" id="A0A7K0DTY4"/>
<reference evidence="3 4" key="1">
    <citation type="submission" date="2019-10" db="EMBL/GenBank/DDBJ databases">
        <title>Nocardia macrotermitis sp. nov. and Nocardia aurantia sp. nov., isolated from the gut of fungus growing-termite Macrotermes natalensis.</title>
        <authorList>
            <person name="Benndorf R."/>
            <person name="Schwitalla J."/>
            <person name="Martin K."/>
            <person name="De Beer W."/>
            <person name="Kaster A.-K."/>
            <person name="Vollmers J."/>
            <person name="Poulsen M."/>
            <person name="Beemelmanns C."/>
        </authorList>
    </citation>
    <scope>NUCLEOTIDE SEQUENCE [LARGE SCALE GENOMIC DNA]</scope>
    <source>
        <strain evidence="3 4">RB56</strain>
    </source>
</reference>
<evidence type="ECO:0000259" key="2">
    <source>
        <dbReference type="Pfam" id="PF23717"/>
    </source>
</evidence>
<keyword evidence="4" id="KW-1185">Reference proteome</keyword>
<evidence type="ECO:0000313" key="3">
    <source>
        <dbReference type="EMBL" id="MQY28822.1"/>
    </source>
</evidence>
<comment type="caution">
    <text evidence="3">The sequence shown here is derived from an EMBL/GenBank/DDBJ whole genome shotgun (WGS) entry which is preliminary data.</text>
</comment>
<protein>
    <recommendedName>
        <fullName evidence="2">DUF7159 domain-containing protein</fullName>
    </recommendedName>
</protein>
<dbReference type="InterPro" id="IPR055583">
    <property type="entry name" value="DUF7159"/>
</dbReference>
<proteinExistence type="predicted"/>
<evidence type="ECO:0000313" key="4">
    <source>
        <dbReference type="Proteomes" id="UP000431401"/>
    </source>
</evidence>
<feature type="domain" description="DUF7159" evidence="2">
    <location>
        <begin position="9"/>
        <end position="239"/>
    </location>
</feature>
<dbReference type="Proteomes" id="UP000431401">
    <property type="component" value="Unassembled WGS sequence"/>
</dbReference>
<accession>A0A7K0DTY4</accession>
<evidence type="ECO:0000256" key="1">
    <source>
        <dbReference type="SAM" id="MobiDB-lite"/>
    </source>
</evidence>
<name>A0A7K0DTY4_9NOCA</name>
<sequence length="439" mass="44673">MAVSVLTFGVSTERGTVHAVALTCPVGRDGAGAGKLPDRVVAHRTRTFDEAAELGSLVGVLLDELATEVGAGARIAGTAVAYRDPAQRRAIVTGLADGPWRDTSLVSTKSAHLGLARALVWAGDFEHLMICEVSPGYQVFTVASPDRDRVLATIGAACPVVTEAALRPVVIAARDQLEEAGLWPDAVMLVGSAAPEPAVAAALNAGFAAPVIRSRMAASAAAIGAALVVAPEPVAAAATEERGRASRGSTALFAAASVLAGGLVAGGVYQMSATTHGTPKPASADPQVAAETHHVLHPAPEPEQLPEVRQDGDQSAPTAVPAPGPAIGNSDTGTVTVDTSSLTWSPGRNTTATPTGWPASLQKEPAGADAVANAPGGASNADAMVPILLTEAEAPDASANTPLFPGDAVPPLNEAEFGRWLDNHWRTTMDWVLSTMPRT</sequence>
<feature type="region of interest" description="Disordered" evidence="1">
    <location>
        <begin position="298"/>
        <end position="332"/>
    </location>
</feature>
<organism evidence="3 4">
    <name type="scientific">Nocardia aurantia</name>
    <dbReference type="NCBI Taxonomy" id="2585199"/>
    <lineage>
        <taxon>Bacteria</taxon>
        <taxon>Bacillati</taxon>
        <taxon>Actinomycetota</taxon>
        <taxon>Actinomycetes</taxon>
        <taxon>Mycobacteriales</taxon>
        <taxon>Nocardiaceae</taxon>
        <taxon>Nocardia</taxon>
    </lineage>
</organism>
<dbReference type="Pfam" id="PF23717">
    <property type="entry name" value="DUF7159"/>
    <property type="match status" value="1"/>
</dbReference>
<dbReference type="RefSeq" id="WP_153345038.1">
    <property type="nucleotide sequence ID" value="NZ_WEGI01000009.1"/>
</dbReference>